<reference evidence="4" key="1">
    <citation type="submission" date="2021-03" db="EMBL/GenBank/DDBJ databases">
        <authorList>
            <person name="Tagirdzhanova G."/>
        </authorList>
    </citation>
    <scope>NUCLEOTIDE SEQUENCE</scope>
</reference>
<dbReference type="Pfam" id="PF00098">
    <property type="entry name" value="zf-CCHC"/>
    <property type="match status" value="1"/>
</dbReference>
<name>A0A8H3IZT4_9LECA</name>
<dbReference type="InterPro" id="IPR036875">
    <property type="entry name" value="Znf_CCHC_sf"/>
</dbReference>
<evidence type="ECO:0000259" key="3">
    <source>
        <dbReference type="PROSITE" id="PS50158"/>
    </source>
</evidence>
<evidence type="ECO:0000256" key="1">
    <source>
        <dbReference type="PROSITE-ProRule" id="PRU00047"/>
    </source>
</evidence>
<sequence>MSNTTGTTPLSTRRLQELLRGKNRSMVSIQFLGEQICSIERGLASHFSPVWRQRLANATVGIVHVTFPNTAQSASSSNDPSNVPSATPPEKPLPTVQDSTTIPSPRTQAVDPVERNSVKFLVQWMQRGGTDPVGPNALLYPRGNPVALEKLQQLAASLEIETLIARTTEDLNPTKRAPTKQKSAPGKGKKCYKCGEEGHLGKTCVFCRYCKTRGHLIQDCWQREDAEERRLRKEQEHLAFLGREKRRQEKAEQYERGRLAFLERERKRQEQSDREYEQLKQKAVRMGWAAQSADPKKVLWLDQPGRLEIKPKET</sequence>
<evidence type="ECO:0000313" key="5">
    <source>
        <dbReference type="Proteomes" id="UP000664534"/>
    </source>
</evidence>
<accession>A0A8H3IZT4</accession>
<evidence type="ECO:0000256" key="2">
    <source>
        <dbReference type="SAM" id="MobiDB-lite"/>
    </source>
</evidence>
<feature type="compositionally biased region" description="Polar residues" evidence="2">
    <location>
        <begin position="71"/>
        <end position="85"/>
    </location>
</feature>
<organism evidence="4 5">
    <name type="scientific">Imshaugia aleurites</name>
    <dbReference type="NCBI Taxonomy" id="172621"/>
    <lineage>
        <taxon>Eukaryota</taxon>
        <taxon>Fungi</taxon>
        <taxon>Dikarya</taxon>
        <taxon>Ascomycota</taxon>
        <taxon>Pezizomycotina</taxon>
        <taxon>Lecanoromycetes</taxon>
        <taxon>OSLEUM clade</taxon>
        <taxon>Lecanoromycetidae</taxon>
        <taxon>Lecanorales</taxon>
        <taxon>Lecanorineae</taxon>
        <taxon>Parmeliaceae</taxon>
        <taxon>Imshaugia</taxon>
    </lineage>
</organism>
<dbReference type="OrthoDB" id="10546908at2759"/>
<keyword evidence="1" id="KW-0479">Metal-binding</keyword>
<comment type="caution">
    <text evidence="4">The sequence shown here is derived from an EMBL/GenBank/DDBJ whole genome shotgun (WGS) entry which is preliminary data.</text>
</comment>
<dbReference type="Gene3D" id="4.10.60.10">
    <property type="entry name" value="Zinc finger, CCHC-type"/>
    <property type="match status" value="1"/>
</dbReference>
<dbReference type="GO" id="GO:0008270">
    <property type="term" value="F:zinc ion binding"/>
    <property type="evidence" value="ECO:0007669"/>
    <property type="project" value="UniProtKB-KW"/>
</dbReference>
<dbReference type="EMBL" id="CAJPDT010000087">
    <property type="protein sequence ID" value="CAF9936009.1"/>
    <property type="molecule type" value="Genomic_DNA"/>
</dbReference>
<dbReference type="GO" id="GO:0003676">
    <property type="term" value="F:nucleic acid binding"/>
    <property type="evidence" value="ECO:0007669"/>
    <property type="project" value="InterPro"/>
</dbReference>
<gene>
    <name evidence="4" type="ORF">IMSHALPRED_010429</name>
</gene>
<dbReference type="SUPFAM" id="SSF57756">
    <property type="entry name" value="Retrovirus zinc finger-like domains"/>
    <property type="match status" value="1"/>
</dbReference>
<proteinExistence type="predicted"/>
<dbReference type="PROSITE" id="PS50158">
    <property type="entry name" value="ZF_CCHC"/>
    <property type="match status" value="1"/>
</dbReference>
<feature type="domain" description="CCHC-type" evidence="3">
    <location>
        <begin position="190"/>
        <end position="204"/>
    </location>
</feature>
<dbReference type="InterPro" id="IPR001878">
    <property type="entry name" value="Znf_CCHC"/>
</dbReference>
<dbReference type="SMART" id="SM00343">
    <property type="entry name" value="ZnF_C2HC"/>
    <property type="match status" value="2"/>
</dbReference>
<dbReference type="AlphaFoldDB" id="A0A8H3IZT4"/>
<feature type="region of interest" description="Disordered" evidence="2">
    <location>
        <begin position="71"/>
        <end position="109"/>
    </location>
</feature>
<keyword evidence="5" id="KW-1185">Reference proteome</keyword>
<feature type="compositionally biased region" description="Polar residues" evidence="2">
    <location>
        <begin position="96"/>
        <end position="107"/>
    </location>
</feature>
<keyword evidence="1" id="KW-0862">Zinc</keyword>
<keyword evidence="1" id="KW-0863">Zinc-finger</keyword>
<evidence type="ECO:0000313" key="4">
    <source>
        <dbReference type="EMBL" id="CAF9936009.1"/>
    </source>
</evidence>
<dbReference type="Proteomes" id="UP000664534">
    <property type="component" value="Unassembled WGS sequence"/>
</dbReference>
<protein>
    <recommendedName>
        <fullName evidence="3">CCHC-type domain-containing protein</fullName>
    </recommendedName>
</protein>